<evidence type="ECO:0000259" key="18">
    <source>
        <dbReference type="PROSITE" id="PS50885"/>
    </source>
</evidence>
<dbReference type="GO" id="GO:0046983">
    <property type="term" value="F:protein dimerization activity"/>
    <property type="evidence" value="ECO:0007669"/>
    <property type="project" value="UniProtKB-UniRule"/>
</dbReference>
<dbReference type="Proteomes" id="UP001462502">
    <property type="component" value="Unassembled WGS sequence"/>
</dbReference>
<dbReference type="PIRSF" id="PIRSF003167">
    <property type="entry name" value="STHK_NarX/NarQ"/>
    <property type="match status" value="1"/>
</dbReference>
<evidence type="ECO:0000256" key="5">
    <source>
        <dbReference type="ARBA" id="ARBA00022553"/>
    </source>
</evidence>
<keyword evidence="12 14" id="KW-0902">Two-component regulatory system</keyword>
<keyword evidence="11 16" id="KW-1133">Transmembrane helix</keyword>
<comment type="catalytic activity">
    <reaction evidence="1 14">
        <text>ATP + protein L-histidine = ADP + protein N-phospho-L-histidine.</text>
        <dbReference type="EC" id="2.7.13.3"/>
    </reaction>
</comment>
<evidence type="ECO:0000256" key="4">
    <source>
        <dbReference type="ARBA" id="ARBA00022519"/>
    </source>
</evidence>
<dbReference type="InterPro" id="IPR042295">
    <property type="entry name" value="NarX-like_N_sf"/>
</dbReference>
<dbReference type="EMBL" id="JBDXMI010000001">
    <property type="protein sequence ID" value="MEO9383062.1"/>
    <property type="molecule type" value="Genomic_DNA"/>
</dbReference>
<dbReference type="Pfam" id="PF02518">
    <property type="entry name" value="HATPase_c"/>
    <property type="match status" value="1"/>
</dbReference>
<dbReference type="InterPro" id="IPR011712">
    <property type="entry name" value="Sig_transdc_His_kin_sub3_dim/P"/>
</dbReference>
<keyword evidence="13 14" id="KW-0472">Membrane</keyword>
<evidence type="ECO:0000256" key="10">
    <source>
        <dbReference type="ARBA" id="ARBA00022840"/>
    </source>
</evidence>
<dbReference type="Pfam" id="PF07730">
    <property type="entry name" value="HisKA_3"/>
    <property type="match status" value="1"/>
</dbReference>
<evidence type="ECO:0000256" key="2">
    <source>
        <dbReference type="ARBA" id="ARBA00004429"/>
    </source>
</evidence>
<dbReference type="CDD" id="cd06225">
    <property type="entry name" value="HAMP"/>
    <property type="match status" value="1"/>
</dbReference>
<evidence type="ECO:0000256" key="11">
    <source>
        <dbReference type="ARBA" id="ARBA00022989"/>
    </source>
</evidence>
<dbReference type="Gene3D" id="1.20.5.1930">
    <property type="match status" value="1"/>
</dbReference>
<feature type="transmembrane region" description="Helical" evidence="16">
    <location>
        <begin position="20"/>
        <end position="40"/>
    </location>
</feature>
<dbReference type="SUPFAM" id="SSF55874">
    <property type="entry name" value="ATPase domain of HSP90 chaperone/DNA topoisomerase II/histidine kinase"/>
    <property type="match status" value="1"/>
</dbReference>
<dbReference type="InterPro" id="IPR003660">
    <property type="entry name" value="HAMP_dom"/>
</dbReference>
<dbReference type="SMART" id="SM00387">
    <property type="entry name" value="HATPase_c"/>
    <property type="match status" value="1"/>
</dbReference>
<evidence type="ECO:0000256" key="16">
    <source>
        <dbReference type="SAM" id="Phobius"/>
    </source>
</evidence>
<keyword evidence="10 14" id="KW-0067">ATP-binding</keyword>
<dbReference type="RefSeq" id="WP_114063005.1">
    <property type="nucleotide sequence ID" value="NZ_CP029495.1"/>
</dbReference>
<dbReference type="InterPro" id="IPR029016">
    <property type="entry name" value="GAF-like_dom_sf"/>
</dbReference>
<dbReference type="Pfam" id="PF13185">
    <property type="entry name" value="GAF_2"/>
    <property type="match status" value="1"/>
</dbReference>
<dbReference type="CDD" id="cd16917">
    <property type="entry name" value="HATPase_UhpB-NarQ-NarX-like"/>
    <property type="match status" value="1"/>
</dbReference>
<evidence type="ECO:0000256" key="1">
    <source>
        <dbReference type="ARBA" id="ARBA00000085"/>
    </source>
</evidence>
<evidence type="ECO:0000256" key="9">
    <source>
        <dbReference type="ARBA" id="ARBA00022777"/>
    </source>
</evidence>
<feature type="coiled-coil region" evidence="15">
    <location>
        <begin position="227"/>
        <end position="261"/>
    </location>
</feature>
<dbReference type="InterPro" id="IPR036890">
    <property type="entry name" value="HATPase_C_sf"/>
</dbReference>
<dbReference type="InterPro" id="IPR016380">
    <property type="entry name" value="Sig_transdc_His_kin_NarX/NarQ"/>
</dbReference>
<dbReference type="PANTHER" id="PTHR24421:SF10">
    <property type="entry name" value="NITRATE_NITRITE SENSOR PROTEIN NARQ"/>
    <property type="match status" value="1"/>
</dbReference>
<reference evidence="20 22" key="2">
    <citation type="submission" date="2024-05" db="EMBL/GenBank/DDBJ databases">
        <authorList>
            <person name="De Oliveira J.P."/>
            <person name="Noriler S.A."/>
            <person name="De Oliveira A.G."/>
            <person name="Sipoli D.S."/>
        </authorList>
    </citation>
    <scope>NUCLEOTIDE SEQUENCE [LARGE SCALE GENOMIC DNA]</scope>
    <source>
        <strain evidence="20 22">LABIM192</strain>
    </source>
</reference>
<dbReference type="SUPFAM" id="SSF158472">
    <property type="entry name" value="HAMP domain-like"/>
    <property type="match status" value="1"/>
</dbReference>
<dbReference type="InterPro" id="IPR029095">
    <property type="entry name" value="NarX-like_N"/>
</dbReference>
<dbReference type="PROSITE" id="PS50885">
    <property type="entry name" value="HAMP"/>
    <property type="match status" value="1"/>
</dbReference>
<keyword evidence="6 14" id="KW-0808">Transferase</keyword>
<gene>
    <name evidence="20" type="ORF">ABI908_02890</name>
    <name evidence="19" type="ORF">DK843_02805</name>
</gene>
<comment type="subcellular location">
    <subcellularLocation>
        <location evidence="2">Cell inner membrane</location>
        <topology evidence="2">Multi-pass membrane protein</topology>
    </subcellularLocation>
</comment>
<protein>
    <recommendedName>
        <fullName evidence="14">Sensor protein</fullName>
        <ecNumber evidence="14">2.7.13.3</ecNumber>
    </recommendedName>
</protein>
<dbReference type="SMART" id="SM00304">
    <property type="entry name" value="HAMP"/>
    <property type="match status" value="1"/>
</dbReference>
<dbReference type="PROSITE" id="PS50109">
    <property type="entry name" value="HIS_KIN"/>
    <property type="match status" value="1"/>
</dbReference>
<evidence type="ECO:0000256" key="8">
    <source>
        <dbReference type="ARBA" id="ARBA00022741"/>
    </source>
</evidence>
<keyword evidence="15" id="KW-0175">Coiled coil</keyword>
<dbReference type="InterPro" id="IPR003018">
    <property type="entry name" value="GAF"/>
</dbReference>
<dbReference type="Pfam" id="PF00672">
    <property type="entry name" value="HAMP"/>
    <property type="match status" value="1"/>
</dbReference>
<evidence type="ECO:0000256" key="12">
    <source>
        <dbReference type="ARBA" id="ARBA00023012"/>
    </source>
</evidence>
<feature type="domain" description="HAMP" evidence="18">
    <location>
        <begin position="190"/>
        <end position="242"/>
    </location>
</feature>
<organism evidence="19 21">
    <name type="scientific">Chromobacterium phragmitis</name>
    <dbReference type="NCBI Taxonomy" id="2202141"/>
    <lineage>
        <taxon>Bacteria</taxon>
        <taxon>Pseudomonadati</taxon>
        <taxon>Pseudomonadota</taxon>
        <taxon>Betaproteobacteria</taxon>
        <taxon>Neisseriales</taxon>
        <taxon>Chromobacteriaceae</taxon>
        <taxon>Chromobacterium</taxon>
    </lineage>
</organism>
<feature type="transmembrane region" description="Helical" evidence="16">
    <location>
        <begin position="171"/>
        <end position="193"/>
    </location>
</feature>
<dbReference type="Gene3D" id="1.20.120.960">
    <property type="entry name" value="Histidine kinase NarX, sensor domain"/>
    <property type="match status" value="1"/>
</dbReference>
<evidence type="ECO:0000313" key="20">
    <source>
        <dbReference type="EMBL" id="MEO9383062.1"/>
    </source>
</evidence>
<dbReference type="Pfam" id="PF13675">
    <property type="entry name" value="PilJ"/>
    <property type="match status" value="1"/>
</dbReference>
<evidence type="ECO:0000313" key="19">
    <source>
        <dbReference type="EMBL" id="AXE33336.1"/>
    </source>
</evidence>
<dbReference type="GO" id="GO:0005886">
    <property type="term" value="C:plasma membrane"/>
    <property type="evidence" value="ECO:0007669"/>
    <property type="project" value="UniProtKB-SubCell"/>
</dbReference>
<dbReference type="EMBL" id="CP029554">
    <property type="protein sequence ID" value="AXE33336.1"/>
    <property type="molecule type" value="Genomic_DNA"/>
</dbReference>
<dbReference type="InterPro" id="IPR005467">
    <property type="entry name" value="His_kinase_dom"/>
</dbReference>
<evidence type="ECO:0000313" key="22">
    <source>
        <dbReference type="Proteomes" id="UP001462502"/>
    </source>
</evidence>
<name>A0A344UDI8_9NEIS</name>
<keyword evidence="5" id="KW-0597">Phosphoprotein</keyword>
<dbReference type="Proteomes" id="UP000252038">
    <property type="component" value="Chromosome"/>
</dbReference>
<dbReference type="GO" id="GO:0000155">
    <property type="term" value="F:phosphorelay sensor kinase activity"/>
    <property type="evidence" value="ECO:0007669"/>
    <property type="project" value="UniProtKB-UniRule"/>
</dbReference>
<accession>A0A344UDI8</accession>
<evidence type="ECO:0000256" key="7">
    <source>
        <dbReference type="ARBA" id="ARBA00022692"/>
    </source>
</evidence>
<evidence type="ECO:0000256" key="3">
    <source>
        <dbReference type="ARBA" id="ARBA00022475"/>
    </source>
</evidence>
<proteinExistence type="predicted"/>
<dbReference type="OrthoDB" id="9811306at2"/>
<evidence type="ECO:0000256" key="15">
    <source>
        <dbReference type="SAM" id="Coils"/>
    </source>
</evidence>
<keyword evidence="3 14" id="KW-1003">Cell membrane</keyword>
<feature type="domain" description="Histidine kinase" evidence="17">
    <location>
        <begin position="437"/>
        <end position="630"/>
    </location>
</feature>
<evidence type="ECO:0000256" key="6">
    <source>
        <dbReference type="ARBA" id="ARBA00022679"/>
    </source>
</evidence>
<keyword evidence="7 16" id="KW-0812">Transmembrane</keyword>
<evidence type="ECO:0000256" key="14">
    <source>
        <dbReference type="PIRNR" id="PIRNR003167"/>
    </source>
</evidence>
<keyword evidence="8 14" id="KW-0547">Nucleotide-binding</keyword>
<dbReference type="AlphaFoldDB" id="A0A344UDI8"/>
<reference evidence="19 21" key="1">
    <citation type="submission" date="2018-05" db="EMBL/GenBank/DDBJ databases">
        <title>Genome sequencing, assembly and analysis of the novel insecticidal bacterium, Chromobacterium phragmitis.</title>
        <authorList>
            <person name="Sparks M.E."/>
            <person name="Blackburn M.B."/>
            <person name="Gundersen-Rindal D.E."/>
        </authorList>
    </citation>
    <scope>NUCLEOTIDE SEQUENCE [LARGE SCALE GENOMIC DNA]</scope>
    <source>
        <strain evidence="19">IIBBL 274-1</strain>
    </source>
</reference>
<sequence length="634" mass="71879">MFTLKPGRFGGRLQTLSSKLLVLSLLALLVALVSIGYTLALSWRLEGGAAAINDVGSLRMRTFRAAYLLSTHAPRRQLLDEVGGFDQTLARLKRGDPARPLFLPDNRDIRDQQRRLELRWRDDIRPLLLAEDGAQPTPQRLHAFVAEIDSLVSLVERDNESHTNLLRMFQMVLIAMALAGAVTMAYMLFLMVINPVSVLSDAIRRLREGELDTRVDVDRRDEFGMLAAGFNQMADRMQDLYQNLENKVSQKTREVEEQNLRLKTLYDMTSFLHQQRALDETCQGFLRRLMRLTGADAANARLVDPERGKLDQVAQQGLPEEMAIHEECIPNDACHCGEAVQQPFAVLRHIGELEGEEIRHCRKAGFASIAVFHIRNQREDVGIFTLYFREKRTLSMAEQILIETLGQHLGVAIENQRLSARERHFAVSEERNLMAQGLHDSIAQSLSFLNLQSQMLEDAMNAREEELARENLAFIRAGVQECYEDVRELLLNFRTRISKQEFPEAVLTLLQRFEQQTRIPASLELSGEGKPLDPQQQLQVFFILQEALSNIRKHAAASAVKVEIDNGASFRMRISDNGRGFSPEQMAAKAARHVGVSIMQERANRIHSQIQIRSEPDQGTTVELTLPKEERTSA</sequence>
<keyword evidence="22" id="KW-1185">Reference proteome</keyword>
<evidence type="ECO:0000256" key="13">
    <source>
        <dbReference type="ARBA" id="ARBA00023136"/>
    </source>
</evidence>
<dbReference type="SMART" id="SM00065">
    <property type="entry name" value="GAF"/>
    <property type="match status" value="1"/>
</dbReference>
<keyword evidence="9 14" id="KW-0418">Kinase</keyword>
<dbReference type="EC" id="2.7.13.3" evidence="14"/>
<dbReference type="InterPro" id="IPR050482">
    <property type="entry name" value="Sensor_HK_TwoCompSys"/>
</dbReference>
<dbReference type="Gene3D" id="3.30.565.10">
    <property type="entry name" value="Histidine kinase-like ATPase, C-terminal domain"/>
    <property type="match status" value="1"/>
</dbReference>
<dbReference type="KEGG" id="chri:DK842_19820"/>
<dbReference type="InterPro" id="IPR003594">
    <property type="entry name" value="HATPase_dom"/>
</dbReference>
<dbReference type="SUPFAM" id="SSF55781">
    <property type="entry name" value="GAF domain-like"/>
    <property type="match status" value="1"/>
</dbReference>
<keyword evidence="4 14" id="KW-0997">Cell inner membrane</keyword>
<dbReference type="Gene3D" id="6.10.340.10">
    <property type="match status" value="1"/>
</dbReference>
<dbReference type="KEGG" id="chrb:DK843_02805"/>
<evidence type="ECO:0000313" key="21">
    <source>
        <dbReference type="Proteomes" id="UP000252038"/>
    </source>
</evidence>
<dbReference type="PANTHER" id="PTHR24421">
    <property type="entry name" value="NITRATE/NITRITE SENSOR PROTEIN NARX-RELATED"/>
    <property type="match status" value="1"/>
</dbReference>
<dbReference type="GO" id="GO:0005524">
    <property type="term" value="F:ATP binding"/>
    <property type="evidence" value="ECO:0007669"/>
    <property type="project" value="UniProtKB-UniRule"/>
</dbReference>
<dbReference type="Gene3D" id="3.30.450.40">
    <property type="match status" value="1"/>
</dbReference>
<evidence type="ECO:0000259" key="17">
    <source>
        <dbReference type="PROSITE" id="PS50109"/>
    </source>
</evidence>